<evidence type="ECO:0000256" key="5">
    <source>
        <dbReference type="SAM" id="Phobius"/>
    </source>
</evidence>
<dbReference type="Gene3D" id="1.25.40.10">
    <property type="entry name" value="Tetratricopeptide repeat domain"/>
    <property type="match status" value="2"/>
</dbReference>
<comment type="caution">
    <text evidence="8">The sequence shown here is derived from an EMBL/GenBank/DDBJ whole genome shotgun (WGS) entry which is preliminary data.</text>
</comment>
<evidence type="ECO:0000256" key="6">
    <source>
        <dbReference type="SAM" id="SignalP"/>
    </source>
</evidence>
<dbReference type="Pfam" id="PF23914">
    <property type="entry name" value="TPR_CcmH_CycH"/>
    <property type="match status" value="1"/>
</dbReference>
<dbReference type="InterPro" id="IPR056413">
    <property type="entry name" value="TPR_CcmH_CycH"/>
</dbReference>
<dbReference type="AlphaFoldDB" id="A0A4V2RJC1"/>
<dbReference type="RefSeq" id="WP_133033171.1">
    <property type="nucleotide sequence ID" value="NZ_BAABEI010000012.1"/>
</dbReference>
<dbReference type="SUPFAM" id="SSF48452">
    <property type="entry name" value="TPR-like"/>
    <property type="match status" value="1"/>
</dbReference>
<feature type="chain" id="PRO_5020398179" evidence="6">
    <location>
        <begin position="30"/>
        <end position="379"/>
    </location>
</feature>
<proteinExistence type="predicted"/>
<keyword evidence="6" id="KW-0732">Signal</keyword>
<gene>
    <name evidence="8" type="ORF">EV665_102159</name>
</gene>
<keyword evidence="5" id="KW-0472">Membrane</keyword>
<dbReference type="InterPro" id="IPR051263">
    <property type="entry name" value="C-type_cytochrome_biogenesis"/>
</dbReference>
<evidence type="ECO:0000256" key="1">
    <source>
        <dbReference type="ARBA" id="ARBA00004196"/>
    </source>
</evidence>
<dbReference type="InterPro" id="IPR019734">
    <property type="entry name" value="TPR_rpt"/>
</dbReference>
<keyword evidence="5" id="KW-1133">Transmembrane helix</keyword>
<dbReference type="NCBIfam" id="TIGR03142">
    <property type="entry name" value="cytochro_ccmI"/>
    <property type="match status" value="1"/>
</dbReference>
<evidence type="ECO:0000313" key="8">
    <source>
        <dbReference type="EMBL" id="TCN47640.1"/>
    </source>
</evidence>
<dbReference type="PANTHER" id="PTHR47870">
    <property type="entry name" value="CYTOCHROME C-TYPE BIOGENESIS PROTEIN CCMH"/>
    <property type="match status" value="1"/>
</dbReference>
<organism evidence="8 9">
    <name type="scientific">Shinella granuli</name>
    <dbReference type="NCBI Taxonomy" id="323621"/>
    <lineage>
        <taxon>Bacteria</taxon>
        <taxon>Pseudomonadati</taxon>
        <taxon>Pseudomonadota</taxon>
        <taxon>Alphaproteobacteria</taxon>
        <taxon>Hyphomicrobiales</taxon>
        <taxon>Rhizobiaceae</taxon>
        <taxon>Shinella</taxon>
    </lineage>
</organism>
<evidence type="ECO:0000259" key="7">
    <source>
        <dbReference type="Pfam" id="PF23914"/>
    </source>
</evidence>
<reference evidence="8 9" key="1">
    <citation type="submission" date="2019-03" db="EMBL/GenBank/DDBJ databases">
        <title>Genomic Encyclopedia of Type Strains, Phase IV (KMG-IV): sequencing the most valuable type-strain genomes for metagenomic binning, comparative biology and taxonomic classification.</title>
        <authorList>
            <person name="Goeker M."/>
        </authorList>
    </citation>
    <scope>NUCLEOTIDE SEQUENCE [LARGE SCALE GENOMIC DNA]</scope>
    <source>
        <strain evidence="8 9">DSM 18401</strain>
    </source>
</reference>
<dbReference type="InterPro" id="IPR011990">
    <property type="entry name" value="TPR-like_helical_dom_sf"/>
</dbReference>
<name>A0A4V2RJC1_SHIGR</name>
<dbReference type="GO" id="GO:0030313">
    <property type="term" value="C:cell envelope"/>
    <property type="evidence" value="ECO:0007669"/>
    <property type="project" value="UniProtKB-SubCell"/>
</dbReference>
<dbReference type="SMART" id="SM00028">
    <property type="entry name" value="TPR"/>
    <property type="match status" value="3"/>
</dbReference>
<keyword evidence="5" id="KW-0812">Transmembrane</keyword>
<feature type="transmembrane region" description="Helical" evidence="5">
    <location>
        <begin position="93"/>
        <end position="112"/>
    </location>
</feature>
<dbReference type="GO" id="GO:0005886">
    <property type="term" value="C:plasma membrane"/>
    <property type="evidence" value="ECO:0007669"/>
    <property type="project" value="TreeGrafter"/>
</dbReference>
<evidence type="ECO:0000313" key="9">
    <source>
        <dbReference type="Proteomes" id="UP000295351"/>
    </source>
</evidence>
<dbReference type="Proteomes" id="UP000295351">
    <property type="component" value="Unassembled WGS sequence"/>
</dbReference>
<keyword evidence="2" id="KW-0677">Repeat</keyword>
<accession>A0A4V2RJC1</accession>
<keyword evidence="9" id="KW-1185">Reference proteome</keyword>
<evidence type="ECO:0000256" key="4">
    <source>
        <dbReference type="ARBA" id="ARBA00022803"/>
    </source>
</evidence>
<sequence>MFFWILVAILTAAVAAVLLLPLLRRPAAAADDAGHDVEVYRDQLEELKRDEASGLIGANEAELARAEVARRLIAASKAEAKGGASPAGRRNRLAQVFVIVLLPTIGLCLYVATGRPDLPAQPLAERLANPGNDISILIAKAENHLARNPDDGAGWDLLAPIYYRSGRVEDAANAFSQAIRLLGPTPERLDGYAETLIAQSNGIVTAEARARLEQSLTLKADNPRAEYYLALALEQEGKRAEARAAFEALAKQAPADAPWLPLVNRHIAGLAEGQGGEVAGTLGNPTAEDMAAAQDMSAGDRQQMISGMVESLAAKLEENPDNIEGWMRIIRSYVVLDQRPKAEAALQTALKTFPADSDNGKQLLALARDLSISAEGSGP</sequence>
<dbReference type="GO" id="GO:0017004">
    <property type="term" value="P:cytochrome complex assembly"/>
    <property type="evidence" value="ECO:0007669"/>
    <property type="project" value="UniProtKB-KW"/>
</dbReference>
<evidence type="ECO:0000256" key="3">
    <source>
        <dbReference type="ARBA" id="ARBA00022748"/>
    </source>
</evidence>
<dbReference type="EMBL" id="SLVX01000002">
    <property type="protein sequence ID" value="TCN47640.1"/>
    <property type="molecule type" value="Genomic_DNA"/>
</dbReference>
<keyword evidence="4" id="KW-0802">TPR repeat</keyword>
<evidence type="ECO:0000256" key="2">
    <source>
        <dbReference type="ARBA" id="ARBA00022737"/>
    </source>
</evidence>
<keyword evidence="3" id="KW-0201">Cytochrome c-type biogenesis</keyword>
<feature type="domain" description="Cytochrome c-type biogenesis protein H TPR" evidence="7">
    <location>
        <begin position="143"/>
        <end position="258"/>
    </location>
</feature>
<protein>
    <submittedName>
        <fullName evidence="8">Cytochrome c-type biogenesis protein CcmH</fullName>
    </submittedName>
</protein>
<comment type="subcellular location">
    <subcellularLocation>
        <location evidence="1">Cell envelope</location>
    </subcellularLocation>
</comment>
<feature type="signal peptide" evidence="6">
    <location>
        <begin position="1"/>
        <end position="29"/>
    </location>
</feature>
<dbReference type="PANTHER" id="PTHR47870:SF1">
    <property type="entry name" value="CYTOCHROME C-TYPE BIOGENESIS PROTEIN CCMH"/>
    <property type="match status" value="1"/>
</dbReference>
<dbReference type="InterPro" id="IPR017560">
    <property type="entry name" value="Cyt_c_biogenesis_CcmI"/>
</dbReference>